<dbReference type="PATRIC" id="fig|512565.3.peg.4572"/>
<dbReference type="GO" id="GO:0005524">
    <property type="term" value="F:ATP binding"/>
    <property type="evidence" value="ECO:0007669"/>
    <property type="project" value="UniProtKB-KW"/>
</dbReference>
<organism evidence="5 6">
    <name type="scientific">Actinoplanes missouriensis (strain ATCC 14538 / DSM 43046 / CBS 188.64 / JCM 3121 / NBRC 102363 / NCIMB 12654 / NRRL B-3342 / UNCC 431)</name>
    <dbReference type="NCBI Taxonomy" id="512565"/>
    <lineage>
        <taxon>Bacteria</taxon>
        <taxon>Bacillati</taxon>
        <taxon>Actinomycetota</taxon>
        <taxon>Actinomycetes</taxon>
        <taxon>Micromonosporales</taxon>
        <taxon>Micromonosporaceae</taxon>
        <taxon>Actinoplanes</taxon>
    </lineage>
</organism>
<evidence type="ECO:0000256" key="3">
    <source>
        <dbReference type="SAM" id="MobiDB-lite"/>
    </source>
</evidence>
<gene>
    <name evidence="5" type="ordered locus">AMIS_45870</name>
</gene>
<accession>I0H9X0</accession>
<keyword evidence="1" id="KW-0547">Nucleotide-binding</keyword>
<feature type="domain" description="Orc1-like AAA ATPase" evidence="4">
    <location>
        <begin position="3"/>
        <end position="142"/>
    </location>
</feature>
<dbReference type="STRING" id="512565.AMIS_45870"/>
<dbReference type="Proteomes" id="UP000007882">
    <property type="component" value="Chromosome"/>
</dbReference>
<evidence type="ECO:0000313" key="5">
    <source>
        <dbReference type="EMBL" id="BAL89807.1"/>
    </source>
</evidence>
<proteinExistence type="predicted"/>
<dbReference type="AlphaFoldDB" id="I0H9X0"/>
<dbReference type="SUPFAM" id="SSF52540">
    <property type="entry name" value="P-loop containing nucleoside triphosphate hydrolases"/>
    <property type="match status" value="1"/>
</dbReference>
<dbReference type="Gene3D" id="3.40.50.300">
    <property type="entry name" value="P-loop containing nucleotide triphosphate hydrolases"/>
    <property type="match status" value="1"/>
</dbReference>
<dbReference type="HOGENOM" id="CLU_006850_2_1_11"/>
<evidence type="ECO:0000256" key="1">
    <source>
        <dbReference type="ARBA" id="ARBA00022741"/>
    </source>
</evidence>
<dbReference type="KEGG" id="ams:AMIS_45870"/>
<feature type="compositionally biased region" description="Basic residues" evidence="3">
    <location>
        <begin position="807"/>
        <end position="821"/>
    </location>
</feature>
<dbReference type="PANTHER" id="PTHR16305:SF35">
    <property type="entry name" value="TRANSCRIPTIONAL ACTIVATOR DOMAIN"/>
    <property type="match status" value="1"/>
</dbReference>
<name>I0H9X0_ACTM4</name>
<keyword evidence="2" id="KW-0067">ATP-binding</keyword>
<evidence type="ECO:0000256" key="2">
    <source>
        <dbReference type="ARBA" id="ARBA00022840"/>
    </source>
</evidence>
<dbReference type="InterPro" id="IPR027417">
    <property type="entry name" value="P-loop_NTPase"/>
</dbReference>
<dbReference type="Pfam" id="PF13191">
    <property type="entry name" value="AAA_16"/>
    <property type="match status" value="1"/>
</dbReference>
<sequence>MPLRGRDGELAELTRRIGTVHNGGASIVVVTGAPGSGKTRLLHEAQRVAAARHVRTVRLAGDPDAALAPGEGLLRGLDISPPRQPGAEHRYWFLQEVQDGLERAARRQPLLIAVDDLQWCDDLTLLALRVLPERLAGYPILWLLAGRETESSPGYVNTLARLDAGGATTLILGDLDDDAAARMAADVLGAAPSGELLDLARSAGNSPLLIRELMTGIREEGRADLPTRVRTLVQRRLARLPRDTRAVLEVASVLSRRLLVPCLADLLRRTPAQLLDSVRVALAEDLLRSEGEELVFRHDLVREAIRATVPPPVARALRREAAAAAARSGSGPLEVAALMADSAEPGDQEAIAALRTAAARLAADTPAGAADLSRRALALTRAGTTQHQEVTAETVRLLWLAGRAHEATVLGRTLLHDDLAPEAEAAARIGIAAVCSQYSFAEAVRQCAITAGLPGLSTRTRTSALALMGVNQTMTGDITGAGTTLAEVLRDADEPHRALALAALSVVALYRDDWAGATELADEVVKARAGADLWGPTQWRGYLDALAGRPDLALEHAASGMRVAQRDGQAWQVRQWSMDRCRLLFDAGRLDDARAEAEGVLAMADELGAGNYADCTALVTAARVALHTGDLAAARRYDADAERMRADEAPLVRRAGRWIGALVAVAHDRDPDRIRQLLAEAAGTFGSPGPALGSPMDPADDVTFVRIALSIGEHGWAGRAVAAAEQRSAANPSYPFLAATAGHARGLLDGDRHRILAAIETYRAFPRPLPLAAALEDADGHEEALTVYDRVGATRDAARVRGELRRRGIHRRPAAPGRRGRGPLVPADRHRARRRREDRRRGHQPGGRGRHVPVTAHREHPCPTCFHEAGHNSRVELTRLAVRHLVVLCHDPRRRARFRCGNGVRQVGHAPMR</sequence>
<dbReference type="eggNOG" id="COG2909">
    <property type="taxonomic scope" value="Bacteria"/>
</dbReference>
<evidence type="ECO:0000313" key="6">
    <source>
        <dbReference type="Proteomes" id="UP000007882"/>
    </source>
</evidence>
<dbReference type="GO" id="GO:0005737">
    <property type="term" value="C:cytoplasm"/>
    <property type="evidence" value="ECO:0007669"/>
    <property type="project" value="TreeGrafter"/>
</dbReference>
<keyword evidence="6" id="KW-1185">Reference proteome</keyword>
<feature type="compositionally biased region" description="Basic residues" evidence="3">
    <location>
        <begin position="830"/>
        <end position="851"/>
    </location>
</feature>
<dbReference type="EMBL" id="AP012319">
    <property type="protein sequence ID" value="BAL89807.1"/>
    <property type="molecule type" value="Genomic_DNA"/>
</dbReference>
<reference evidence="5 6" key="1">
    <citation type="submission" date="2012-02" db="EMBL/GenBank/DDBJ databases">
        <title>Complete genome sequence of Actinoplanes missouriensis 431 (= NBRC 102363).</title>
        <authorList>
            <person name="Ohnishi Y."/>
            <person name="Ishikawa J."/>
            <person name="Sekine M."/>
            <person name="Hosoyama A."/>
            <person name="Harada T."/>
            <person name="Narita H."/>
            <person name="Hata T."/>
            <person name="Konno Y."/>
            <person name="Tutikane K."/>
            <person name="Fujita N."/>
            <person name="Horinouchi S."/>
            <person name="Hayakawa M."/>
        </authorList>
    </citation>
    <scope>NUCLEOTIDE SEQUENCE [LARGE SCALE GENOMIC DNA]</scope>
    <source>
        <strain evidence="6">ATCC 14538 / DSM 43046 / CBS 188.64 / JCM 3121 / NBRC 102363 / NCIMB 12654 / NRRL B-3342 / UNCC 431</strain>
    </source>
</reference>
<protein>
    <submittedName>
        <fullName evidence="5">Putative regulatory protein</fullName>
    </submittedName>
</protein>
<dbReference type="InterPro" id="IPR041664">
    <property type="entry name" value="AAA_16"/>
</dbReference>
<evidence type="ECO:0000259" key="4">
    <source>
        <dbReference type="Pfam" id="PF13191"/>
    </source>
</evidence>
<dbReference type="GO" id="GO:0004016">
    <property type="term" value="F:adenylate cyclase activity"/>
    <property type="evidence" value="ECO:0007669"/>
    <property type="project" value="TreeGrafter"/>
</dbReference>
<feature type="region of interest" description="Disordered" evidence="3">
    <location>
        <begin position="802"/>
        <end position="856"/>
    </location>
</feature>
<dbReference type="PANTHER" id="PTHR16305">
    <property type="entry name" value="TESTICULAR SOLUBLE ADENYLYL CYCLASE"/>
    <property type="match status" value="1"/>
</dbReference>